<dbReference type="InterPro" id="IPR012954">
    <property type="entry name" value="BP28_C_dom"/>
</dbReference>
<dbReference type="SUPFAM" id="SSF48371">
    <property type="entry name" value="ARM repeat"/>
    <property type="match status" value="3"/>
</dbReference>
<dbReference type="GO" id="GO:0030686">
    <property type="term" value="C:90S preribosome"/>
    <property type="evidence" value="ECO:0007669"/>
    <property type="project" value="TreeGrafter"/>
</dbReference>
<dbReference type="InterPro" id="IPR056473">
    <property type="entry name" value="HEAT_Utp10/HEAT1"/>
</dbReference>
<dbReference type="PANTHER" id="PTHR13457">
    <property type="entry name" value="BAP28"/>
    <property type="match status" value="1"/>
</dbReference>
<evidence type="ECO:0000256" key="9">
    <source>
        <dbReference type="SAM" id="MobiDB-lite"/>
    </source>
</evidence>
<evidence type="ECO:0000256" key="4">
    <source>
        <dbReference type="ARBA" id="ARBA00022552"/>
    </source>
</evidence>
<dbReference type="InterPro" id="IPR011989">
    <property type="entry name" value="ARM-like"/>
</dbReference>
<dbReference type="EMBL" id="OW240913">
    <property type="protein sequence ID" value="CAH2253082.1"/>
    <property type="molecule type" value="Genomic_DNA"/>
</dbReference>
<dbReference type="Pfam" id="PF08146">
    <property type="entry name" value="BP28CT"/>
    <property type="match status" value="1"/>
</dbReference>
<dbReference type="GO" id="GO:0045943">
    <property type="term" value="P:positive regulation of transcription by RNA polymerase I"/>
    <property type="evidence" value="ECO:0007669"/>
    <property type="project" value="TreeGrafter"/>
</dbReference>
<dbReference type="Gene3D" id="1.25.10.10">
    <property type="entry name" value="Leucine-rich Repeat Variant"/>
    <property type="match status" value="4"/>
</dbReference>
<evidence type="ECO:0000256" key="3">
    <source>
        <dbReference type="ARBA" id="ARBA00022517"/>
    </source>
</evidence>
<sequence>MTSLAHQLKRLALPQNDSSLYSRKVVASLLYDAAEAANIDRETFYALGCTGLEELIGIDSSFEPFEHTLFSHTSKSLERSVQTKAVNEQLDESIATFLIHLSPYFMLKPAQKCLEWLIHRFHIHLYNQDSLIGCVLPYHETRVFVRVIQLLNISDPTHKWHWLHPIQTPGVPLARSTLITHCHKDMGFLEYICKLVTKSIKAFADDSGKSGKLRVLLSFYVSTIVAALDAAEKVSDSLVAKLIPYVQKGLKSSLIAYKAATYMIICQLSLKTMMAPELVKALASQISRSLVKTSFMIREGLGCLIILLQNQESRDLGKKPFRMLCKAPDLVPVLKGIADSYDTTPLLEYLLPNLVRGLIPSSTEESSAEPSFDVCKGNLEAILHGIPLEKDLDKLLARTLLDEFLSYGEMHLSESDKISSLGQSLLPLIRLLENKYPDSLDSVLANRLKDVVEQEMQDVFHQFISLSTSGGKYELLADSDTSLLLSLNHPQSGVRQLALQHLKEIIATSKAGFDESFIQEAIIARLMDENIEVVMSALDAFKIYSTHFNRDATISNLLPLFKRIDLSQDNEWYRVLEEATVLLVQETSIKDDPALSTGMLMILMPYLVFTNSDTNSAEQKMAQYLARSGICDLLPLLKGWPEVLDDTVKNAKPAQILALVNGSLVRLLLKNMTALDVSSCLQMMEHMIQEVENDSDKVRQKVTFHLVSCALIQVCCSQQDLNTAAQVFQLLEKRIKMIDASVSTEELNKKWLLDTMSEDHLQVQLLSEYIEKLNAGHSTLKEEAVLHMVLLRSFIRSLRCPDSFSKGEVWWNPETMDSQSKIYLQILIGLFEVIIWGASEGPYAINFRALMGCLFQDVHRSSIEEKFLFFSTLCCFLSLLWTYSCNLSKPLDCTVNAILQTRALYIGHNLLASQAAQKKRQFTPISFPVTVSLLVNLMSPVREVRRAALICLQALSPMRDSPFIPVLQGVLQKSEEIVADSTYVVQTLGCVFEDLQAQKLSVALENLLSLLQSPSCPSYVGKVLMKTLGDVNGEVLLTQLLPVLEALLDMVSSPTRQILKDQAVLLHLCLCKFNEHSAPLLARNSQCLEIFIRALQTTQTSHPGMPSPQIIALGQITKPFFAALEDGSVQHKILAVLFDLLSNCKNPVCGQSVNSSFKAISVNAAHVSAELEPPGRDKSVSTVRQTRRSKMQQQQQRKLQAPDNTPEEQNINWPRTTIILELLQHKKKIKDPQLLVPSLFYLLSRCLEISATEQENLEYTKQLILSCLLGVCQKIVSDEERNPKDVLDEEKFNVELIVQCVRTSDMPQTHHQALLLLGAAAGIFPDKVLHNIMPIFTFMGANVMRLDDTYSFQVISKTVQTVIPALIQAGEGASEEAREDMEQVVGNIIHVFVDAVPHVPEHRRLPILSQLINTVGPKRFLWMLLVFVFQQHVTKTVTMATNGEKDAVLERDTEFWVSICCEFSVYDQIESLIKLLQFLSKLPENKDEDEHEKKTSKARKPKSQVPEVDLFNMETHSAKQLRHFKFLSVSFMAQLLASHSFVGKVVECEFAEKLKKMEQRLLEDVLHYIHLVAGSVESNADKPTAKFWRALLNKSYEMLDKVNALLPTETFIPVIRGLMSNQLPSVRRKAMDLLNSKLQHRTQWQSEQVELLLGLIQDLLSIVRRKPNVEEEEQAINRQTALYSLKLLCKCFGFQRPEVFVPVLNAAVDLIAPDSKEERNVMGSALLCIAEITCTIKALAIPQLPRLMPTLLTTLKDKKELLSSEIHLLSTVTALQKVVDTLPHFLSPYLQDCLMQVARLDRIASKVGPTSQLSARVTTLKTTFATKLPTRVVLPAVNKSYCHIADTQQHKYLGSLMDILREHIAVMDKQQLTSHQSELTTFFMKALDYRTEHSQDDLEHVGHTEGHIIDCLINMVMKLSEVTFRPLFFKLFDWSKTEGCSNDRLITFCRLSDCIADKLKGLFTLFAGHLVKPFAEILNQTNAVKTDKPFFNTDNNVEKSGLILEFVLNCLHKIFLYDTQRFVSKERAEVLMMPLVDQLENTLGGDEKFQARVSGCLVPCIAQFSVAMADDSLWKPLNYQILLKMRHSSPKVRFAALLALVDLVEKLRENYMVLLPETIPFLAELMEDEEEEVEHQCQKTIKHLETILGESLQSYF</sequence>
<keyword evidence="4 8" id="KW-0698">rRNA processing</keyword>
<dbReference type="InterPro" id="IPR016024">
    <property type="entry name" value="ARM-type_fold"/>
</dbReference>
<evidence type="ECO:0000256" key="7">
    <source>
        <dbReference type="PROSITE-ProRule" id="PRU00103"/>
    </source>
</evidence>
<keyword evidence="3 8" id="KW-0690">Ribosome biogenesis</keyword>
<evidence type="ECO:0000256" key="2">
    <source>
        <dbReference type="ARBA" id="ARBA00010559"/>
    </source>
</evidence>
<gene>
    <name evidence="11" type="ORF">PECUL_23A042960</name>
</gene>
<keyword evidence="12" id="KW-1185">Reference proteome</keyword>
<dbReference type="GO" id="GO:0034455">
    <property type="term" value="C:t-UTP complex"/>
    <property type="evidence" value="ECO:0007669"/>
    <property type="project" value="TreeGrafter"/>
</dbReference>
<dbReference type="Pfam" id="PF12397">
    <property type="entry name" value="U3snoRNP10"/>
    <property type="match status" value="1"/>
</dbReference>
<proteinExistence type="inferred from homology"/>
<dbReference type="GO" id="GO:0032040">
    <property type="term" value="C:small-subunit processome"/>
    <property type="evidence" value="ECO:0007669"/>
    <property type="project" value="TreeGrafter"/>
</dbReference>
<feature type="repeat" description="HEAT" evidence="7">
    <location>
        <begin position="2118"/>
        <end position="2151"/>
    </location>
</feature>
<dbReference type="Pfam" id="PF23243">
    <property type="entry name" value="HEAT_HEATR1"/>
    <property type="match status" value="1"/>
</dbReference>
<evidence type="ECO:0000256" key="1">
    <source>
        <dbReference type="ARBA" id="ARBA00004604"/>
    </source>
</evidence>
<dbReference type="PROSITE" id="PS50077">
    <property type="entry name" value="HEAT_REPEAT"/>
    <property type="match status" value="1"/>
</dbReference>
<comment type="similarity">
    <text evidence="2 8">Belongs to the HEATR1/UTP10 family.</text>
</comment>
<reference evidence="11" key="1">
    <citation type="submission" date="2022-03" db="EMBL/GenBank/DDBJ databases">
        <authorList>
            <person name="Alioto T."/>
            <person name="Alioto T."/>
            <person name="Gomez Garrido J."/>
        </authorList>
    </citation>
    <scope>NUCLEOTIDE SEQUENCE</scope>
</reference>
<evidence type="ECO:0000313" key="12">
    <source>
        <dbReference type="Proteomes" id="UP001295444"/>
    </source>
</evidence>
<feature type="region of interest" description="Disordered" evidence="9">
    <location>
        <begin position="1171"/>
        <end position="1210"/>
    </location>
</feature>
<evidence type="ECO:0000313" key="11">
    <source>
        <dbReference type="EMBL" id="CAH2253082.1"/>
    </source>
</evidence>
<evidence type="ECO:0000256" key="8">
    <source>
        <dbReference type="RuleBase" id="RU367065"/>
    </source>
</evidence>
<keyword evidence="5 8" id="KW-0539">Nucleus</keyword>
<comment type="subcellular location">
    <subcellularLocation>
        <location evidence="1 8">Nucleus</location>
        <location evidence="1 8">Nucleolus</location>
    </subcellularLocation>
</comment>
<dbReference type="InterPro" id="IPR040191">
    <property type="entry name" value="UTP10"/>
</dbReference>
<keyword evidence="6 8" id="KW-0687">Ribonucleoprotein</keyword>
<feature type="domain" description="BP28 C-terminal" evidence="10">
    <location>
        <begin position="1869"/>
        <end position="2022"/>
    </location>
</feature>
<protein>
    <recommendedName>
        <fullName evidence="8">HEAT repeat-containing protein 1</fullName>
    </recommendedName>
</protein>
<dbReference type="PANTHER" id="PTHR13457:SF1">
    <property type="entry name" value="HEAT REPEAT-CONTAINING PROTEIN 1"/>
    <property type="match status" value="1"/>
</dbReference>
<comment type="function">
    <text evidence="8">Involved in nucleolar processing of pre-18S ribosomal RNA.</text>
</comment>
<dbReference type="InterPro" id="IPR022125">
    <property type="entry name" value="U3snoRNP10_N"/>
</dbReference>
<name>A0AAD1VW64_PELCU</name>
<evidence type="ECO:0000256" key="6">
    <source>
        <dbReference type="ARBA" id="ARBA00023274"/>
    </source>
</evidence>
<dbReference type="SMART" id="SM01036">
    <property type="entry name" value="BP28CT"/>
    <property type="match status" value="1"/>
</dbReference>
<organism evidence="11 12">
    <name type="scientific">Pelobates cultripes</name>
    <name type="common">Western spadefoot toad</name>
    <dbReference type="NCBI Taxonomy" id="61616"/>
    <lineage>
        <taxon>Eukaryota</taxon>
        <taxon>Metazoa</taxon>
        <taxon>Chordata</taxon>
        <taxon>Craniata</taxon>
        <taxon>Vertebrata</taxon>
        <taxon>Euteleostomi</taxon>
        <taxon>Amphibia</taxon>
        <taxon>Batrachia</taxon>
        <taxon>Anura</taxon>
        <taxon>Pelobatoidea</taxon>
        <taxon>Pelobatidae</taxon>
        <taxon>Pelobates</taxon>
    </lineage>
</organism>
<accession>A0AAD1VW64</accession>
<dbReference type="InterPro" id="IPR021133">
    <property type="entry name" value="HEAT_type_2"/>
</dbReference>
<dbReference type="GO" id="GO:0030515">
    <property type="term" value="F:snoRNA binding"/>
    <property type="evidence" value="ECO:0007669"/>
    <property type="project" value="TreeGrafter"/>
</dbReference>
<evidence type="ECO:0000259" key="10">
    <source>
        <dbReference type="SMART" id="SM01036"/>
    </source>
</evidence>
<dbReference type="Proteomes" id="UP001295444">
    <property type="component" value="Chromosome 02"/>
</dbReference>
<evidence type="ECO:0000256" key="5">
    <source>
        <dbReference type="ARBA" id="ARBA00023242"/>
    </source>
</evidence>
<dbReference type="GO" id="GO:0000462">
    <property type="term" value="P:maturation of SSU-rRNA from tricistronic rRNA transcript (SSU-rRNA, 5.8S rRNA, LSU-rRNA)"/>
    <property type="evidence" value="ECO:0007669"/>
    <property type="project" value="TreeGrafter"/>
</dbReference>